<keyword evidence="2" id="KW-0812">Transmembrane</keyword>
<dbReference type="AlphaFoldDB" id="A0A4V3EQG0"/>
<sequence length="167" mass="17980">MADCSSSVAHDMQNSETGEAAPGDRHEQDPERAFSDEENDVDGTFADAATFFTLIGVSARDTAQLLGLETRLVFKTVFMMMVLGVVLGLVILGVWLSITLIVAAGLYEYTGLGMTLSIAAASLVNVSCVGALLLVLKRLARRLVFPETRLAVRTLLDDASRNVDQQE</sequence>
<feature type="compositionally biased region" description="Polar residues" evidence="1">
    <location>
        <begin position="1"/>
        <end position="17"/>
    </location>
</feature>
<proteinExistence type="predicted"/>
<feature type="compositionally biased region" description="Basic and acidic residues" evidence="1">
    <location>
        <begin position="22"/>
        <end position="35"/>
    </location>
</feature>
<evidence type="ECO:0000313" key="3">
    <source>
        <dbReference type="EMBL" id="TDT41768.1"/>
    </source>
</evidence>
<accession>A0A4V3EQG0</accession>
<keyword evidence="2" id="KW-1133">Transmembrane helix</keyword>
<reference evidence="3 4" key="1">
    <citation type="submission" date="2019-03" db="EMBL/GenBank/DDBJ databases">
        <title>Genomic Encyclopedia of Type Strains, Phase IV (KMG-IV): sequencing the most valuable type-strain genomes for metagenomic binning, comparative biology and taxonomic classification.</title>
        <authorList>
            <person name="Goeker M."/>
        </authorList>
    </citation>
    <scope>NUCLEOTIDE SEQUENCE [LARGE SCALE GENOMIC DNA]</scope>
    <source>
        <strain evidence="3 4">DSM 15505</strain>
    </source>
</reference>
<feature type="region of interest" description="Disordered" evidence="1">
    <location>
        <begin position="1"/>
        <end position="38"/>
    </location>
</feature>
<evidence type="ECO:0000256" key="2">
    <source>
        <dbReference type="SAM" id="Phobius"/>
    </source>
</evidence>
<comment type="caution">
    <text evidence="3">The sequence shown here is derived from an EMBL/GenBank/DDBJ whole genome shotgun (WGS) entry which is preliminary data.</text>
</comment>
<protein>
    <submittedName>
        <fullName evidence="3">Uncharacterized protein</fullName>
    </submittedName>
</protein>
<keyword evidence="4" id="KW-1185">Reference proteome</keyword>
<keyword evidence="2" id="KW-0472">Membrane</keyword>
<evidence type="ECO:0000256" key="1">
    <source>
        <dbReference type="SAM" id="MobiDB-lite"/>
    </source>
</evidence>
<feature type="transmembrane region" description="Helical" evidence="2">
    <location>
        <begin position="112"/>
        <end position="136"/>
    </location>
</feature>
<feature type="transmembrane region" description="Helical" evidence="2">
    <location>
        <begin position="77"/>
        <end position="106"/>
    </location>
</feature>
<name>A0A4V3EQG0_9GAMM</name>
<dbReference type="EMBL" id="SOAX01000003">
    <property type="protein sequence ID" value="TDT41768.1"/>
    <property type="molecule type" value="Genomic_DNA"/>
</dbReference>
<gene>
    <name evidence="3" type="ORF">DES49_1870</name>
</gene>
<organism evidence="3 4">
    <name type="scientific">Halospina denitrificans</name>
    <dbReference type="NCBI Taxonomy" id="332522"/>
    <lineage>
        <taxon>Bacteria</taxon>
        <taxon>Pseudomonadati</taxon>
        <taxon>Pseudomonadota</taxon>
        <taxon>Gammaproteobacteria</taxon>
        <taxon>Halospina</taxon>
    </lineage>
</organism>
<dbReference type="Proteomes" id="UP000295830">
    <property type="component" value="Unassembled WGS sequence"/>
</dbReference>
<evidence type="ECO:0000313" key="4">
    <source>
        <dbReference type="Proteomes" id="UP000295830"/>
    </source>
</evidence>